<reference evidence="4" key="1">
    <citation type="submission" date="2022-08" db="EMBL/GenBank/DDBJ databases">
        <title>Novel sulphate-reducing endosymbionts in the free-living metamonad Anaeramoeba.</title>
        <authorList>
            <person name="Jerlstrom-Hultqvist J."/>
            <person name="Cepicka I."/>
            <person name="Gallot-Lavallee L."/>
            <person name="Salas-Leiva D."/>
            <person name="Curtis B.A."/>
            <person name="Zahonova K."/>
            <person name="Pipaliya S."/>
            <person name="Dacks J."/>
            <person name="Roger A.J."/>
        </authorList>
    </citation>
    <scope>NUCLEOTIDE SEQUENCE</scope>
    <source>
        <strain evidence="4">Busselton2</strain>
    </source>
</reference>
<proteinExistence type="predicted"/>
<evidence type="ECO:0000256" key="1">
    <source>
        <dbReference type="PROSITE-ProRule" id="PRU00339"/>
    </source>
</evidence>
<feature type="transmembrane region" description="Helical" evidence="3">
    <location>
        <begin position="307"/>
        <end position="327"/>
    </location>
</feature>
<sequence>MWFVGFFASFLGIPFHLYCKFIYPLIVNPIFESGGSRTAHFFLFPFRFLLSNLALAFLFLSNIILLAAFRNDYQSGAFVALSVVLPILTIYGLLFHQKFLSLKFLSKDSNSKDIASAILNSWADLFGVVGFFLSIASIFQIPFLINSLRNTDRRLKKCFENGFLVVMNLITIPIYLPLFFTGIRIPKIVHQTQEFSQYNKGSKDLIIYTESAFIRICWKNFVGLIFDVLPFFITLPVWITVYRIKSGNESRSNHLLIATQFLQLLLDFPFFILSLPVWITWRSFSLYNHLTLCESNWKRRFFSIRELFNVLIDCVFIIIAVLCFFSLRHFEIKYIFLNSMKKRPRNKKEYLYLVDFRTWEWDLKRDLLHCLQLYLIDIALIVFSIIIFALVFRIPSFIKQFYKLNKLYHNNNKNNININLEIANIPNPYPDFKYNFLDFIDIKDYYSSLPKYEQFLEQLKNKNNQNLNNQRITKEISSEVEYANEILINTHSFNENLLKKDPTNLEKLFFQKNYLYPYYYNNKNLKDRVKSFFRNVINENKIKLGRTKNYIKKQNLNFTNIKNNNKKQKIELISKYKNNFNYYKYYKVLKRKQDEIKKLTIKKRIEYFANDLYARVCGNIETKLGLSNYSLLLTIIGEIFGEELKNSKIKPEINNDEFIIEIQNLAKKSKNKIIMLAIQTGYNEEFVPSIFRLSLIKKNQIPKRIIKIFDQIYLNCLNSTPSNYFDQIIKYWFCIFTNNENFWSMLKNIDNRNIQNMNIHSNTNGNGNDNDASLETINKDQFIEFFRYLSLIRTDLCKKIIKSFGYNKIFHYSKFNHNLPILVKRGEIIKKYKYQYKELFNRLTRKNQTNFYVVIKSILPSYCQYENLKLYNKLFKIYLGETFDFSNYSISHFKTLQEILKVLIGLNPNLFYDELIKNNQNIYNFRLSRIKFNKIKYSNHVFNTNTNSGRGGKTSNPFIEENKKKILKEIFNRNKIIDNKDFININMIFWLKTLLIEKNIFYSISKDLTLSDFQKIINFDQNTFDNLLKIFGYKNYELLNKQKRFKKINKLVNIAKAFFHYNDNDKNIDSNGGSSSDSSTNNSSSSSSSDKINNEKNYNNTNNNKVKELDMFLYYLGEISLLKAICLIKKNCISEIDKYGELYLLRFHYLRKIKYFQKIFDEYPNILKNKFQNKELKLKIFFEIGLSYFENCNYNKANYYFNKILKTSKKKFPKLGNLYKEKINRIIIKECLSKSKANLKKKNFYKLFQKSKLKNNSSHIIWDKKTLIYFSLLILKEFIRSILIWLSIVFIPISLLLYPFHYYFKSRIIQERILAKKNLTLTYLLISPKKVNLSAYGSFNFKTPTFHISRFHPLSKYNSKIFLKSVNLLPLFIIITLFEILLLLFNEFSLLISLFFYVYCSITSLFSNLWQKYWLFSKPNKFIWKYLIQLSMLFQCLMCPGLIFIPALLLSGPFLITKNLKFSLPLFFYVLINFFLSIPLTIQLLTTKLRMYNLEISFKFLCLFVINFFKSIIKGSTFLQLMYKKILQIATYQLFLKFNLLLSSLFILIIYLIWSSLPVLISLLLWHYTLNTIFIFISLPFCALFLYSGYSIIEKNWKPNPDYKLNNVNTNAWNQIAEIAFRFDVSNKRVLKVQIGEIICLFYKNNNTFPYYGKFRCRSCMPILLVPNTNSSQNFISLQMAILQNNGKKSNNLNSLKILDLSMDPWFHKLSSKGETNLLEGKIYITRLNHFLKQVYLLSGVNNGQFFEISYQNDLFF</sequence>
<comment type="caution">
    <text evidence="4">The sequence shown here is derived from an EMBL/GenBank/DDBJ whole genome shotgun (WGS) entry which is preliminary data.</text>
</comment>
<dbReference type="PROSITE" id="PS50005">
    <property type="entry name" value="TPR"/>
    <property type="match status" value="1"/>
</dbReference>
<gene>
    <name evidence="4" type="ORF">M0812_10181</name>
</gene>
<dbReference type="InterPro" id="IPR019734">
    <property type="entry name" value="TPR_rpt"/>
</dbReference>
<protein>
    <submittedName>
        <fullName evidence="4">Uncharacterized protein</fullName>
    </submittedName>
</protein>
<keyword evidence="3" id="KW-0812">Transmembrane</keyword>
<feature type="transmembrane region" description="Helical" evidence="3">
    <location>
        <begin position="75"/>
        <end position="96"/>
    </location>
</feature>
<feature type="transmembrane region" description="Helical" evidence="3">
    <location>
        <begin position="1566"/>
        <end position="1587"/>
    </location>
</feature>
<evidence type="ECO:0000256" key="3">
    <source>
        <dbReference type="SAM" id="Phobius"/>
    </source>
</evidence>
<feature type="repeat" description="TPR" evidence="1">
    <location>
        <begin position="1178"/>
        <end position="1211"/>
    </location>
</feature>
<feature type="transmembrane region" description="Helical" evidence="3">
    <location>
        <begin position="1426"/>
        <end position="1450"/>
    </location>
</feature>
<organism evidence="4 5">
    <name type="scientific">Anaeramoeba flamelloides</name>
    <dbReference type="NCBI Taxonomy" id="1746091"/>
    <lineage>
        <taxon>Eukaryota</taxon>
        <taxon>Metamonada</taxon>
        <taxon>Anaeramoebidae</taxon>
        <taxon>Anaeramoeba</taxon>
    </lineage>
</organism>
<keyword evidence="1" id="KW-0802">TPR repeat</keyword>
<feature type="transmembrane region" description="Helical" evidence="3">
    <location>
        <begin position="371"/>
        <end position="392"/>
    </location>
</feature>
<name>A0AAV7ZRW9_9EUKA</name>
<feature type="transmembrane region" description="Helical" evidence="3">
    <location>
        <begin position="1361"/>
        <end position="1381"/>
    </location>
</feature>
<feature type="transmembrane region" description="Helical" evidence="3">
    <location>
        <begin position="261"/>
        <end position="281"/>
    </location>
</feature>
<feature type="transmembrane region" description="Helical" evidence="3">
    <location>
        <begin position="163"/>
        <end position="183"/>
    </location>
</feature>
<accession>A0AAV7ZRW9</accession>
<feature type="transmembrane region" description="Helical" evidence="3">
    <location>
        <begin position="48"/>
        <end position="69"/>
    </location>
</feature>
<feature type="transmembrane region" description="Helical" evidence="3">
    <location>
        <begin position="117"/>
        <end position="143"/>
    </location>
</feature>
<feature type="transmembrane region" description="Helical" evidence="3">
    <location>
        <begin position="221"/>
        <end position="241"/>
    </location>
</feature>
<feature type="transmembrane region" description="Helical" evidence="3">
    <location>
        <begin position="6"/>
        <end position="27"/>
    </location>
</feature>
<feature type="transmembrane region" description="Helical" evidence="3">
    <location>
        <begin position="1462"/>
        <end position="1484"/>
    </location>
</feature>
<keyword evidence="3" id="KW-1133">Transmembrane helix</keyword>
<feature type="transmembrane region" description="Helical" evidence="3">
    <location>
        <begin position="1496"/>
        <end position="1513"/>
    </location>
</feature>
<evidence type="ECO:0000256" key="2">
    <source>
        <dbReference type="SAM" id="MobiDB-lite"/>
    </source>
</evidence>
<evidence type="ECO:0000313" key="5">
    <source>
        <dbReference type="Proteomes" id="UP001146793"/>
    </source>
</evidence>
<feature type="region of interest" description="Disordered" evidence="2">
    <location>
        <begin position="1069"/>
        <end position="1099"/>
    </location>
</feature>
<dbReference type="Proteomes" id="UP001146793">
    <property type="component" value="Unassembled WGS sequence"/>
</dbReference>
<dbReference type="EMBL" id="JANTQA010000023">
    <property type="protein sequence ID" value="KAJ3444328.1"/>
    <property type="molecule type" value="Genomic_DNA"/>
</dbReference>
<feature type="transmembrane region" description="Helical" evidence="3">
    <location>
        <begin position="1282"/>
        <end position="1304"/>
    </location>
</feature>
<feature type="transmembrane region" description="Helical" evidence="3">
    <location>
        <begin position="1388"/>
        <end position="1406"/>
    </location>
</feature>
<feature type="transmembrane region" description="Helical" evidence="3">
    <location>
        <begin position="1534"/>
        <end position="1554"/>
    </location>
</feature>
<keyword evidence="3" id="KW-0472">Membrane</keyword>
<evidence type="ECO:0000313" key="4">
    <source>
        <dbReference type="EMBL" id="KAJ3444328.1"/>
    </source>
</evidence>